<dbReference type="HOGENOM" id="CLU_1479558_0_0_0"/>
<reference evidence="1" key="1">
    <citation type="submission" date="2008-12" db="EMBL/GenBank/DDBJ databases">
        <title>Complete sequence of Chloroflexus aggregans DSM 9485.</title>
        <authorList>
            <consortium name="US DOE Joint Genome Institute"/>
            <person name="Lucas S."/>
            <person name="Copeland A."/>
            <person name="Lapidus A."/>
            <person name="Glavina del Rio T."/>
            <person name="Dalin E."/>
            <person name="Tice H."/>
            <person name="Pitluck S."/>
            <person name="Foster B."/>
            <person name="Larimer F."/>
            <person name="Land M."/>
            <person name="Hauser L."/>
            <person name="Kyrpides N."/>
            <person name="Mikhailova N."/>
            <person name="Bryant D."/>
            <person name="Richardson P."/>
        </authorList>
    </citation>
    <scope>NUCLEOTIDE SEQUENCE</scope>
    <source>
        <strain evidence="1">DSM 9485</strain>
    </source>
</reference>
<name>B8GBP4_CHLAD</name>
<sequence>MKQTGGEVEGWLEVDLYHKACRHRTTDCVDDLTLYNRCQRFLPLHDADDALVVDAPSLQCFGPYHGFVRQQCAVASDACMASGRRLPLPLAGLEWAFASDARMAPSCRAHWWNDDRSCHEMQAMVRAFRCPAILNDAERQIDCHPRMHYVLQRERNLLVVMRVVGGRAQHGTSRSGRGPRRA</sequence>
<dbReference type="Proteomes" id="UP000002508">
    <property type="component" value="Chromosome"/>
</dbReference>
<dbReference type="AlphaFoldDB" id="B8GBP4"/>
<gene>
    <name evidence="1" type="ordered locus">Cagg_1967</name>
</gene>
<evidence type="ECO:0000313" key="2">
    <source>
        <dbReference type="Proteomes" id="UP000002508"/>
    </source>
</evidence>
<evidence type="ECO:0000313" key="1">
    <source>
        <dbReference type="EMBL" id="ACL24861.1"/>
    </source>
</evidence>
<organism evidence="1 2">
    <name type="scientific">Chloroflexus aggregans (strain MD-66 / DSM 9485)</name>
    <dbReference type="NCBI Taxonomy" id="326427"/>
    <lineage>
        <taxon>Bacteria</taxon>
        <taxon>Bacillati</taxon>
        <taxon>Chloroflexota</taxon>
        <taxon>Chloroflexia</taxon>
        <taxon>Chloroflexales</taxon>
        <taxon>Chloroflexineae</taxon>
        <taxon>Chloroflexaceae</taxon>
        <taxon>Chloroflexus</taxon>
    </lineage>
</organism>
<proteinExistence type="predicted"/>
<accession>B8GBP4</accession>
<keyword evidence="2" id="KW-1185">Reference proteome</keyword>
<dbReference type="EMBL" id="CP001337">
    <property type="protein sequence ID" value="ACL24861.1"/>
    <property type="molecule type" value="Genomic_DNA"/>
</dbReference>
<dbReference type="KEGG" id="cag:Cagg_1967"/>
<protein>
    <submittedName>
        <fullName evidence="1">Uncharacterized protein</fullName>
    </submittedName>
</protein>